<reference evidence="3 4" key="1">
    <citation type="submission" date="2018-03" db="EMBL/GenBank/DDBJ databases">
        <title>The ancient ancestry and fast evolution of plastids.</title>
        <authorList>
            <person name="Moore K.R."/>
            <person name="Magnabosco C."/>
            <person name="Momper L."/>
            <person name="Gold D.A."/>
            <person name="Bosak T."/>
            <person name="Fournier G.P."/>
        </authorList>
    </citation>
    <scope>NUCLEOTIDE SEQUENCE [LARGE SCALE GENOMIC DNA]</scope>
    <source>
        <strain evidence="3 4">CCALA 016</strain>
    </source>
</reference>
<dbReference type="InterPro" id="IPR007159">
    <property type="entry name" value="SpoVT-AbrB_dom"/>
</dbReference>
<dbReference type="Proteomes" id="UP000239001">
    <property type="component" value="Unassembled WGS sequence"/>
</dbReference>
<gene>
    <name evidence="3" type="ORF">C7H19_08880</name>
</gene>
<dbReference type="InterPro" id="IPR037914">
    <property type="entry name" value="SpoVT-AbrB_sf"/>
</dbReference>
<accession>A0A2T1LZ56</accession>
<evidence type="ECO:0000256" key="1">
    <source>
        <dbReference type="PROSITE-ProRule" id="PRU01076"/>
    </source>
</evidence>
<dbReference type="GO" id="GO:0003677">
    <property type="term" value="F:DNA binding"/>
    <property type="evidence" value="ECO:0007669"/>
    <property type="project" value="UniProtKB-UniRule"/>
</dbReference>
<dbReference type="SMART" id="SM00966">
    <property type="entry name" value="SpoVT_AbrB"/>
    <property type="match status" value="1"/>
</dbReference>
<dbReference type="SUPFAM" id="SSF89447">
    <property type="entry name" value="AbrB/MazE/MraZ-like"/>
    <property type="match status" value="1"/>
</dbReference>
<reference evidence="3 4" key="2">
    <citation type="submission" date="2018-03" db="EMBL/GenBank/DDBJ databases">
        <authorList>
            <person name="Keele B.F."/>
        </authorList>
    </citation>
    <scope>NUCLEOTIDE SEQUENCE [LARGE SCALE GENOMIC DNA]</scope>
    <source>
        <strain evidence="3 4">CCALA 016</strain>
    </source>
</reference>
<dbReference type="PROSITE" id="PS51740">
    <property type="entry name" value="SPOVT_ABRB"/>
    <property type="match status" value="1"/>
</dbReference>
<dbReference type="OrthoDB" id="427203at2"/>
<dbReference type="AlphaFoldDB" id="A0A2T1LZ56"/>
<dbReference type="Gene3D" id="2.10.260.10">
    <property type="match status" value="1"/>
</dbReference>
<organism evidence="3 4">
    <name type="scientific">Aphanothece hegewaldii CCALA 016</name>
    <dbReference type="NCBI Taxonomy" id="2107694"/>
    <lineage>
        <taxon>Bacteria</taxon>
        <taxon>Bacillati</taxon>
        <taxon>Cyanobacteriota</taxon>
        <taxon>Cyanophyceae</taxon>
        <taxon>Oscillatoriophycideae</taxon>
        <taxon>Chroococcales</taxon>
        <taxon>Aphanothecaceae</taxon>
        <taxon>Aphanothece</taxon>
    </lineage>
</organism>
<dbReference type="NCBIfam" id="TIGR01439">
    <property type="entry name" value="lp_hng_hel_AbrB"/>
    <property type="match status" value="1"/>
</dbReference>
<proteinExistence type="predicted"/>
<dbReference type="Pfam" id="PF04014">
    <property type="entry name" value="MazE_antitoxin"/>
    <property type="match status" value="1"/>
</dbReference>
<evidence type="ECO:0000259" key="2">
    <source>
        <dbReference type="PROSITE" id="PS51740"/>
    </source>
</evidence>
<evidence type="ECO:0000313" key="3">
    <source>
        <dbReference type="EMBL" id="PSF37658.1"/>
    </source>
</evidence>
<comment type="caution">
    <text evidence="3">The sequence shown here is derived from an EMBL/GenBank/DDBJ whole genome shotgun (WGS) entry which is preliminary data.</text>
</comment>
<evidence type="ECO:0000313" key="4">
    <source>
        <dbReference type="Proteomes" id="UP000239001"/>
    </source>
</evidence>
<name>A0A2T1LZ56_9CHRO</name>
<protein>
    <submittedName>
        <fullName evidence="3">AbrB family transcriptional regulator</fullName>
    </submittedName>
</protein>
<dbReference type="EMBL" id="PXOH01000007">
    <property type="protein sequence ID" value="PSF37658.1"/>
    <property type="molecule type" value="Genomic_DNA"/>
</dbReference>
<keyword evidence="4" id="KW-1185">Reference proteome</keyword>
<sequence length="83" mass="9590">MANQKNMTKITEGGRILIPVEYRRALNLEVGDEVVCILDEGEIRIIPRPEAFRRAQNIIGRYVKSRSLADELISQRREEAHNE</sequence>
<keyword evidence="1" id="KW-0238">DNA-binding</keyword>
<feature type="domain" description="SpoVT-AbrB" evidence="2">
    <location>
        <begin position="5"/>
        <end position="50"/>
    </location>
</feature>